<feature type="region of interest" description="Disordered" evidence="1">
    <location>
        <begin position="143"/>
        <end position="164"/>
    </location>
</feature>
<gene>
    <name evidence="2" type="ORF">CYMTET_27428</name>
</gene>
<dbReference type="Proteomes" id="UP001190700">
    <property type="component" value="Unassembled WGS sequence"/>
</dbReference>
<name>A0AAE0KWX9_9CHLO</name>
<evidence type="ECO:0000256" key="1">
    <source>
        <dbReference type="SAM" id="MobiDB-lite"/>
    </source>
</evidence>
<reference evidence="2 3" key="1">
    <citation type="journal article" date="2015" name="Genome Biol. Evol.">
        <title>Comparative Genomics of a Bacterivorous Green Alga Reveals Evolutionary Causalities and Consequences of Phago-Mixotrophic Mode of Nutrition.</title>
        <authorList>
            <person name="Burns J.A."/>
            <person name="Paasch A."/>
            <person name="Narechania A."/>
            <person name="Kim E."/>
        </authorList>
    </citation>
    <scope>NUCLEOTIDE SEQUENCE [LARGE SCALE GENOMIC DNA]</scope>
    <source>
        <strain evidence="2 3">PLY_AMNH</strain>
    </source>
</reference>
<feature type="non-terminal residue" evidence="2">
    <location>
        <position position="1"/>
    </location>
</feature>
<comment type="caution">
    <text evidence="2">The sequence shown here is derived from an EMBL/GenBank/DDBJ whole genome shotgun (WGS) entry which is preliminary data.</text>
</comment>
<dbReference type="EMBL" id="LGRX02015038">
    <property type="protein sequence ID" value="KAK3263791.1"/>
    <property type="molecule type" value="Genomic_DNA"/>
</dbReference>
<evidence type="ECO:0000313" key="3">
    <source>
        <dbReference type="Proteomes" id="UP001190700"/>
    </source>
</evidence>
<protein>
    <submittedName>
        <fullName evidence="2">Uncharacterized protein</fullName>
    </submittedName>
</protein>
<organism evidence="2 3">
    <name type="scientific">Cymbomonas tetramitiformis</name>
    <dbReference type="NCBI Taxonomy" id="36881"/>
    <lineage>
        <taxon>Eukaryota</taxon>
        <taxon>Viridiplantae</taxon>
        <taxon>Chlorophyta</taxon>
        <taxon>Pyramimonadophyceae</taxon>
        <taxon>Pyramimonadales</taxon>
        <taxon>Pyramimonadaceae</taxon>
        <taxon>Cymbomonas</taxon>
    </lineage>
</organism>
<accession>A0AAE0KWX9</accession>
<keyword evidence="3" id="KW-1185">Reference proteome</keyword>
<dbReference type="AlphaFoldDB" id="A0AAE0KWX9"/>
<sequence length="180" mass="20330">VMPLVEISGQSVVLVDQINGTRCNCNAFYGKVDALSIRDTGTMELDELLMLYYLQMLSLYRAIVLGHNFVSTAVLLERSSELGLTYDQMLELMRHDGLPFLLRKNICDLLQVVYLQNYRQEDTPLISQTHIWTPASPAARIPRKSRLSSARVGEDSLDPAKVPVEAEHGFPRMKVKPRPV</sequence>
<proteinExistence type="predicted"/>
<evidence type="ECO:0000313" key="2">
    <source>
        <dbReference type="EMBL" id="KAK3263791.1"/>
    </source>
</evidence>